<proteinExistence type="predicted"/>
<evidence type="ECO:0000313" key="1">
    <source>
        <dbReference type="EMBL" id="XDI35140.1"/>
    </source>
</evidence>
<dbReference type="EMBL" id="CP162550">
    <property type="protein sequence ID" value="XDI35140.1"/>
    <property type="molecule type" value="Genomic_DNA"/>
</dbReference>
<dbReference type="AlphaFoldDB" id="A0AB39BML1"/>
<dbReference type="Gene3D" id="3.40.50.620">
    <property type="entry name" value="HUPs"/>
    <property type="match status" value="1"/>
</dbReference>
<protein>
    <recommendedName>
        <fullName evidence="2">Phosphoadenosine phosphosulphate reductase domain-containing protein</fullName>
    </recommendedName>
</protein>
<geneLocation type="plasmid" evidence="1">
    <name>unnamed</name>
</geneLocation>
<dbReference type="InterPro" id="IPR014729">
    <property type="entry name" value="Rossmann-like_a/b/a_fold"/>
</dbReference>
<dbReference type="RefSeq" id="WP_368502757.1">
    <property type="nucleotide sequence ID" value="NZ_CP162550.1"/>
</dbReference>
<keyword evidence="1" id="KW-0614">Plasmid</keyword>
<evidence type="ECO:0008006" key="2">
    <source>
        <dbReference type="Google" id="ProtNLM"/>
    </source>
</evidence>
<organism evidence="1">
    <name type="scientific">Alkalihalophilus sp. As8PL</name>
    <dbReference type="NCBI Taxonomy" id="3237103"/>
    <lineage>
        <taxon>Bacteria</taxon>
        <taxon>Bacillati</taxon>
        <taxon>Bacillota</taxon>
        <taxon>Bacilli</taxon>
        <taxon>Bacillales</taxon>
        <taxon>Bacillaceae</taxon>
        <taxon>Alkalihalophilus</taxon>
    </lineage>
</organism>
<name>A0AB39BML1_9BACI</name>
<sequence length="351" mass="41501">MQMSFLNDDFRTHKKYVDGVFKTKQEIIDELNKNGVKHIFKILSFGGGTQSSQLLEKCLRGEKNYDYDAVVMSDVGAEPDFIHKQVEWWQLRQKELGNTTPFIITQHNSMKKGIEEMLMRYISSECEYQRMQLPLYCNQVDENGEEVKGGLLPRQCTVDFKIIPVKQAARQLALKQLGLKPNQRMPKDVAFIIDIGFSYDEMRRINMYQSPQYKYMYLSYPLVEENLTTEDSIDFLKENNMPNKRSRCYLCPFNCDDKESGMDWAEIIEDEPLSFLKACFFDEQVRAVQRSGKKMLRSIPYFHYKRLPLSEVYAEDYHSLTQKFGEDLNEWKEEWEQFIAEKYKYVESKSV</sequence>
<gene>
    <name evidence="1" type="ORF">AB3N04_00005</name>
</gene>
<reference evidence="1" key="1">
    <citation type="submission" date="2024-07" db="EMBL/GenBank/DDBJ databases">
        <title>Identification and characteristics of an arsenic-resistant bacterial isolate, which belongs to a novel species.</title>
        <authorList>
            <person name="Juszczyk A."/>
            <person name="Kowalczyk A."/>
            <person name="Was K."/>
            <person name="Kosowicz W."/>
            <person name="Budzyn A."/>
            <person name="Latowski D."/>
        </authorList>
    </citation>
    <scope>NUCLEOTIDE SEQUENCE</scope>
    <source>
        <strain evidence="1">As8PL</strain>
        <plasmid evidence="1">unnamed</plasmid>
    </source>
</reference>
<accession>A0AB39BML1</accession>